<dbReference type="EMBL" id="JAFKCZ010000006">
    <property type="protein sequence ID" value="MBN7796849.1"/>
    <property type="molecule type" value="Genomic_DNA"/>
</dbReference>
<sequence>MAESPRVIGAPAATFTLVGFVVGASIYTVPAELAAESGAGVLVSFAVAALLALLGCVATIQLASAFPVTGAGYVAVRELLSPFAGAVAAVAVLSASVVAVALLAHGFAAYTASMLPSVADYRLPLAWGLVSILAALNVVGTRAAVAGQVVMSLLFIAALLVFAVAGVAHGLQHPGEALSFSGLGAVVYGVVPAYFSFLGFTLLGELAGDMRRPEKTIPVALLSGFVIILLTYLLVTLALLLAAGPRELAEAGAPLALVASKVAGEGFALVIGASALLAAATSINGVLMMVSRDVLLLARDGVLPAGLSRTTQGGGGIPYAAVVSIWLLSLLCIAFESSIQGYAIATVMGFMVFQALAALAVARLPFAAPGIYRSARLRFPPRVLLGAGSALMVVSAVMLVLGALSAPVEAGLYAMVLALLVGLCALGRRRIKAESAANGAATPVANG</sequence>
<feature type="transmembrane region" description="Helical" evidence="6">
    <location>
        <begin position="267"/>
        <end position="290"/>
    </location>
</feature>
<reference evidence="7" key="1">
    <citation type="submission" date="2021-02" db="EMBL/GenBank/DDBJ databases">
        <title>PHA producing bacteria isolated from coastal sediment in Guangdong, Shenzhen.</title>
        <authorList>
            <person name="Zheng W."/>
            <person name="Yu S."/>
            <person name="Huang Y."/>
        </authorList>
    </citation>
    <scope>NUCLEOTIDE SEQUENCE</scope>
    <source>
        <strain evidence="7">TN14-10</strain>
    </source>
</reference>
<comment type="subcellular location">
    <subcellularLocation>
        <location evidence="1">Cell membrane</location>
        <topology evidence="1">Multi-pass membrane protein</topology>
    </subcellularLocation>
</comment>
<gene>
    <name evidence="7" type="ORF">JYP50_09615</name>
</gene>
<feature type="transmembrane region" description="Helical" evidence="6">
    <location>
        <begin position="152"/>
        <end position="171"/>
    </location>
</feature>
<feature type="transmembrane region" description="Helical" evidence="6">
    <location>
        <begin position="125"/>
        <end position="145"/>
    </location>
</feature>
<dbReference type="Pfam" id="PF13520">
    <property type="entry name" value="AA_permease_2"/>
    <property type="match status" value="1"/>
</dbReference>
<feature type="transmembrane region" description="Helical" evidence="6">
    <location>
        <begin position="39"/>
        <end position="62"/>
    </location>
</feature>
<feature type="transmembrane region" description="Helical" evidence="6">
    <location>
        <begin position="7"/>
        <end position="27"/>
    </location>
</feature>
<evidence type="ECO:0000256" key="5">
    <source>
        <dbReference type="ARBA" id="ARBA00023136"/>
    </source>
</evidence>
<protein>
    <submittedName>
        <fullName evidence="7">Amino acid permease</fullName>
    </submittedName>
</protein>
<keyword evidence="5 6" id="KW-0472">Membrane</keyword>
<dbReference type="InterPro" id="IPR002293">
    <property type="entry name" value="AA/rel_permease1"/>
</dbReference>
<dbReference type="PANTHER" id="PTHR42770:SF7">
    <property type="entry name" value="MEMBRANE PROTEIN"/>
    <property type="match status" value="1"/>
</dbReference>
<dbReference type="GO" id="GO:0005886">
    <property type="term" value="C:plasma membrane"/>
    <property type="evidence" value="ECO:0007669"/>
    <property type="project" value="UniProtKB-SubCell"/>
</dbReference>
<dbReference type="GO" id="GO:0022857">
    <property type="term" value="F:transmembrane transporter activity"/>
    <property type="evidence" value="ECO:0007669"/>
    <property type="project" value="InterPro"/>
</dbReference>
<evidence type="ECO:0000313" key="8">
    <source>
        <dbReference type="Proteomes" id="UP000664303"/>
    </source>
</evidence>
<proteinExistence type="predicted"/>
<feature type="transmembrane region" description="Helical" evidence="6">
    <location>
        <begin position="219"/>
        <end position="243"/>
    </location>
</feature>
<feature type="transmembrane region" description="Helical" evidence="6">
    <location>
        <begin position="410"/>
        <end position="427"/>
    </location>
</feature>
<evidence type="ECO:0000256" key="4">
    <source>
        <dbReference type="ARBA" id="ARBA00022989"/>
    </source>
</evidence>
<feature type="transmembrane region" description="Helical" evidence="6">
    <location>
        <begin position="342"/>
        <end position="362"/>
    </location>
</feature>
<evidence type="ECO:0000256" key="6">
    <source>
        <dbReference type="SAM" id="Phobius"/>
    </source>
</evidence>
<dbReference type="Gene3D" id="1.20.1740.10">
    <property type="entry name" value="Amino acid/polyamine transporter I"/>
    <property type="match status" value="1"/>
</dbReference>
<dbReference type="RefSeq" id="WP_206560291.1">
    <property type="nucleotide sequence ID" value="NZ_JAFKCZ010000006.1"/>
</dbReference>
<evidence type="ECO:0000256" key="1">
    <source>
        <dbReference type="ARBA" id="ARBA00004651"/>
    </source>
</evidence>
<accession>A0A939DEU9</accession>
<organism evidence="7 8">
    <name type="scientific">Parahaliea mediterranea</name>
    <dbReference type="NCBI Taxonomy" id="651086"/>
    <lineage>
        <taxon>Bacteria</taxon>
        <taxon>Pseudomonadati</taxon>
        <taxon>Pseudomonadota</taxon>
        <taxon>Gammaproteobacteria</taxon>
        <taxon>Cellvibrionales</taxon>
        <taxon>Halieaceae</taxon>
        <taxon>Parahaliea</taxon>
    </lineage>
</organism>
<dbReference type="PIRSF" id="PIRSF006060">
    <property type="entry name" value="AA_transporter"/>
    <property type="match status" value="1"/>
</dbReference>
<comment type="caution">
    <text evidence="7">The sequence shown here is derived from an EMBL/GenBank/DDBJ whole genome shotgun (WGS) entry which is preliminary data.</text>
</comment>
<dbReference type="InterPro" id="IPR050367">
    <property type="entry name" value="APC_superfamily"/>
</dbReference>
<keyword evidence="4 6" id="KW-1133">Transmembrane helix</keyword>
<feature type="transmembrane region" description="Helical" evidence="6">
    <location>
        <begin position="383"/>
        <end position="404"/>
    </location>
</feature>
<feature type="transmembrane region" description="Helical" evidence="6">
    <location>
        <begin position="183"/>
        <end position="207"/>
    </location>
</feature>
<evidence type="ECO:0000256" key="3">
    <source>
        <dbReference type="ARBA" id="ARBA00022692"/>
    </source>
</evidence>
<evidence type="ECO:0000313" key="7">
    <source>
        <dbReference type="EMBL" id="MBN7796849.1"/>
    </source>
</evidence>
<dbReference type="Proteomes" id="UP000664303">
    <property type="component" value="Unassembled WGS sequence"/>
</dbReference>
<feature type="transmembrane region" description="Helical" evidence="6">
    <location>
        <begin position="317"/>
        <end position="336"/>
    </location>
</feature>
<evidence type="ECO:0000256" key="2">
    <source>
        <dbReference type="ARBA" id="ARBA00022475"/>
    </source>
</evidence>
<dbReference type="PANTHER" id="PTHR42770">
    <property type="entry name" value="AMINO ACID TRANSPORTER-RELATED"/>
    <property type="match status" value="1"/>
</dbReference>
<name>A0A939DEU9_9GAMM</name>
<keyword evidence="8" id="KW-1185">Reference proteome</keyword>
<keyword evidence="2" id="KW-1003">Cell membrane</keyword>
<dbReference type="AlphaFoldDB" id="A0A939DEU9"/>
<keyword evidence="3 6" id="KW-0812">Transmembrane</keyword>
<feature type="transmembrane region" description="Helical" evidence="6">
    <location>
        <begin position="83"/>
        <end position="105"/>
    </location>
</feature>